<organism evidence="2">
    <name type="scientific">Escherichia coli</name>
    <dbReference type="NCBI Taxonomy" id="562"/>
    <lineage>
        <taxon>Bacteria</taxon>
        <taxon>Pseudomonadati</taxon>
        <taxon>Pseudomonadota</taxon>
        <taxon>Gammaproteobacteria</taxon>
        <taxon>Enterobacterales</taxon>
        <taxon>Enterobacteriaceae</taxon>
        <taxon>Escherichia</taxon>
    </lineage>
</organism>
<protein>
    <submittedName>
        <fullName evidence="2">Helix-turn-helix domain-containing protein</fullName>
    </submittedName>
</protein>
<keyword evidence="2" id="KW-0614">Plasmid</keyword>
<dbReference type="AlphaFoldDB" id="A0A140CLR5"/>
<dbReference type="SUPFAM" id="SSF53098">
    <property type="entry name" value="Ribonuclease H-like"/>
    <property type="match status" value="1"/>
</dbReference>
<proteinExistence type="predicted"/>
<dbReference type="PANTHER" id="PTHR35004:SF7">
    <property type="entry name" value="INTEGRASE PROTEIN"/>
    <property type="match status" value="1"/>
</dbReference>
<dbReference type="PROSITE" id="PS50994">
    <property type="entry name" value="INTEGRASE"/>
    <property type="match status" value="1"/>
</dbReference>
<dbReference type="PANTHER" id="PTHR35004">
    <property type="entry name" value="TRANSPOSASE RV3428C-RELATED"/>
    <property type="match status" value="1"/>
</dbReference>
<feature type="compositionally biased region" description="Basic residues" evidence="1">
    <location>
        <begin position="377"/>
        <end position="388"/>
    </location>
</feature>
<dbReference type="InterPro" id="IPR001584">
    <property type="entry name" value="Integrase_cat-core"/>
</dbReference>
<dbReference type="InterPro" id="IPR036397">
    <property type="entry name" value="RNaseH_sf"/>
</dbReference>
<reference evidence="2" key="1">
    <citation type="submission" date="2018-01" db="EMBL/GenBank/DDBJ databases">
        <title>FDA dAtabase for Regulatory Grade micrObial Sequences (FDA-ARGOS): Supporting development and validation of Infectious Disease Dx tests.</title>
        <authorList>
            <person name="Case J."/>
            <person name="Tallon L."/>
            <person name="Sadzewicz L."/>
            <person name="Sengamalay N."/>
            <person name="Nagaraj S."/>
            <person name="Vavikolanu K."/>
            <person name="Aluvathingal J."/>
            <person name="Nadendla S."/>
            <person name="Hobson J."/>
            <person name="Sichtig H."/>
        </authorList>
    </citation>
    <scope>NUCLEOTIDE SEQUENCE</scope>
    <source>
        <strain evidence="2">FDAARGOS_95</strain>
        <plasmid evidence="2">unnamed</plasmid>
    </source>
</reference>
<dbReference type="GO" id="GO:0015074">
    <property type="term" value="P:DNA integration"/>
    <property type="evidence" value="ECO:0007669"/>
    <property type="project" value="InterPro"/>
</dbReference>
<dbReference type="RefSeq" id="WP_032351511.1">
    <property type="nucleotide sequence ID" value="NZ_CP014090.2"/>
</dbReference>
<dbReference type="Gene3D" id="3.30.420.10">
    <property type="entry name" value="Ribonuclease H-like superfamily/Ribonuclease H"/>
    <property type="match status" value="1"/>
</dbReference>
<dbReference type="InterPro" id="IPR009057">
    <property type="entry name" value="Homeodomain-like_sf"/>
</dbReference>
<evidence type="ECO:0000256" key="1">
    <source>
        <dbReference type="SAM" id="MobiDB-lite"/>
    </source>
</evidence>
<dbReference type="EMBL" id="CP014090">
    <property type="protein sequence ID" value="AMF86913.1"/>
    <property type="molecule type" value="Genomic_DNA"/>
</dbReference>
<name>A0A140CLR5_ECOLX</name>
<dbReference type="GO" id="GO:0003676">
    <property type="term" value="F:nucleic acid binding"/>
    <property type="evidence" value="ECO:0007669"/>
    <property type="project" value="InterPro"/>
</dbReference>
<accession>A0A140CLR5</accession>
<dbReference type="InterPro" id="IPR012337">
    <property type="entry name" value="RNaseH-like_sf"/>
</dbReference>
<evidence type="ECO:0000313" key="2">
    <source>
        <dbReference type="EMBL" id="AMF86913.1"/>
    </source>
</evidence>
<sequence length="417" mass="48012">MIPDVIDRRLTTQMAAQRLGISDRQCRRLLARYREDGPLGMTSRRRGKSSNNQLPQGLAAYALNIIRERYNDFGPTLACEKLAEVHGVHISKETVRKLMTQASLWVPRKQRAPKIQQPRYRRACAGELIQIDGCDHHWFENRATRGYIEMHGKPLALYSDKASVFRINNKNATGGEGETQFGRAMHELNIQTICAETSAAKGRVERAHLTLQDRLVKELRLQGISTMESANAFAEEFMNDYNRRFSKAPRQEFDVHRELDVDDDLDMVFTWREARRVSKSLTVQYDKVLYLIEDNEFSRRAIGKYIDVWHYPDGHKELRLNGVSLPYSTYDKLSEIDQGAIVDNKRLGRALEMAQLVQAERDNNRSQSVPSGDGPSRRRKAPTTKKSQRSLDQDDMFNALVKLQTRAEEIFGERNQK</sequence>
<dbReference type="Pfam" id="PF13565">
    <property type="entry name" value="HTH_32"/>
    <property type="match status" value="1"/>
</dbReference>
<dbReference type="SUPFAM" id="SSF46689">
    <property type="entry name" value="Homeodomain-like"/>
    <property type="match status" value="1"/>
</dbReference>
<gene>
    <name evidence="2" type="ORF">AL551_00660</name>
</gene>
<geneLocation type="plasmid" evidence="2">
    <name>unnamed</name>
</geneLocation>
<feature type="region of interest" description="Disordered" evidence="1">
    <location>
        <begin position="359"/>
        <end position="397"/>
    </location>
</feature>